<dbReference type="GO" id="GO:0016616">
    <property type="term" value="F:oxidoreductase activity, acting on the CH-OH group of donors, NAD or NADP as acceptor"/>
    <property type="evidence" value="ECO:0007669"/>
    <property type="project" value="TreeGrafter"/>
</dbReference>
<accession>A0A1M2VYG1</accession>
<organism evidence="1 2">
    <name type="scientific">Trametes pubescens</name>
    <name type="common">White-rot fungus</name>
    <dbReference type="NCBI Taxonomy" id="154538"/>
    <lineage>
        <taxon>Eukaryota</taxon>
        <taxon>Fungi</taxon>
        <taxon>Dikarya</taxon>
        <taxon>Basidiomycota</taxon>
        <taxon>Agaricomycotina</taxon>
        <taxon>Agaricomycetes</taxon>
        <taxon>Polyporales</taxon>
        <taxon>Polyporaceae</taxon>
        <taxon>Trametes</taxon>
    </lineage>
</organism>
<dbReference type="InterPro" id="IPR036291">
    <property type="entry name" value="NAD(P)-bd_dom_sf"/>
</dbReference>
<dbReference type="SUPFAM" id="SSF51735">
    <property type="entry name" value="NAD(P)-binding Rossmann-fold domains"/>
    <property type="match status" value="1"/>
</dbReference>
<dbReference type="EMBL" id="MNAD01000471">
    <property type="protein sequence ID" value="OJT12649.1"/>
    <property type="molecule type" value="Genomic_DNA"/>
</dbReference>
<dbReference type="AlphaFoldDB" id="A0A1M2VYG1"/>
<comment type="caution">
    <text evidence="1">The sequence shown here is derived from an EMBL/GenBank/DDBJ whole genome shotgun (WGS) entry which is preliminary data.</text>
</comment>
<evidence type="ECO:0000313" key="2">
    <source>
        <dbReference type="Proteomes" id="UP000184267"/>
    </source>
</evidence>
<dbReference type="OMA" id="HMVLTKY"/>
<name>A0A1M2VYG1_TRAPU</name>
<dbReference type="InterPro" id="IPR052184">
    <property type="entry name" value="SDR_enzymes"/>
</dbReference>
<dbReference type="InterPro" id="IPR002347">
    <property type="entry name" value="SDR_fam"/>
</dbReference>
<dbReference type="PANTHER" id="PTHR45458:SF1">
    <property type="entry name" value="SHORT CHAIN DEHYDROGENASE"/>
    <property type="match status" value="1"/>
</dbReference>
<keyword evidence="2" id="KW-1185">Reference proteome</keyword>
<dbReference type="PANTHER" id="PTHR45458">
    <property type="entry name" value="SHORT-CHAIN DEHYDROGENASE/REDUCTASE SDR"/>
    <property type="match status" value="1"/>
</dbReference>
<dbReference type="Proteomes" id="UP000184267">
    <property type="component" value="Unassembled WGS sequence"/>
</dbReference>
<protein>
    <submittedName>
        <fullName evidence="1">Uncharacterized protein</fullName>
    </submittedName>
</protein>
<feature type="non-terminal residue" evidence="1">
    <location>
        <position position="104"/>
    </location>
</feature>
<dbReference type="Pfam" id="PF00106">
    <property type="entry name" value="adh_short"/>
    <property type="match status" value="1"/>
</dbReference>
<proteinExistence type="predicted"/>
<evidence type="ECO:0000313" key="1">
    <source>
        <dbReference type="EMBL" id="OJT12649.1"/>
    </source>
</evidence>
<gene>
    <name evidence="1" type="ORF">TRAPUB_10804</name>
</gene>
<dbReference type="Gene3D" id="3.40.50.720">
    <property type="entry name" value="NAD(P)-binding Rossmann-like Domain"/>
    <property type="match status" value="1"/>
</dbReference>
<sequence>MDALDADFIEAFKINALGVVHSVAAFLPLLRAAPTKKIVVISTHGAVPAVVYNVEIANMCAYGTTKAAGALATAKWALQLKGEGFTVVSLTPGLVDTTDTIGPT</sequence>
<reference evidence="1 2" key="1">
    <citation type="submission" date="2016-10" db="EMBL/GenBank/DDBJ databases">
        <title>Genome sequence of the basidiomycete white-rot fungus Trametes pubescens.</title>
        <authorList>
            <person name="Makela M.R."/>
            <person name="Granchi Z."/>
            <person name="Peng M."/>
            <person name="De Vries R.P."/>
            <person name="Grigoriev I."/>
            <person name="Riley R."/>
            <person name="Hilden K."/>
        </authorList>
    </citation>
    <scope>NUCLEOTIDE SEQUENCE [LARGE SCALE GENOMIC DNA]</scope>
    <source>
        <strain evidence="1 2">FBCC735</strain>
    </source>
</reference>
<dbReference type="OrthoDB" id="9876299at2759"/>